<gene>
    <name evidence="1" type="ORF">PR048_011936</name>
</gene>
<comment type="caution">
    <text evidence="1">The sequence shown here is derived from an EMBL/GenBank/DDBJ whole genome shotgun (WGS) entry which is preliminary data.</text>
</comment>
<organism evidence="1 2">
    <name type="scientific">Dryococelus australis</name>
    <dbReference type="NCBI Taxonomy" id="614101"/>
    <lineage>
        <taxon>Eukaryota</taxon>
        <taxon>Metazoa</taxon>
        <taxon>Ecdysozoa</taxon>
        <taxon>Arthropoda</taxon>
        <taxon>Hexapoda</taxon>
        <taxon>Insecta</taxon>
        <taxon>Pterygota</taxon>
        <taxon>Neoptera</taxon>
        <taxon>Polyneoptera</taxon>
        <taxon>Phasmatodea</taxon>
        <taxon>Verophasmatodea</taxon>
        <taxon>Anareolatae</taxon>
        <taxon>Phasmatidae</taxon>
        <taxon>Eurycanthinae</taxon>
        <taxon>Dryococelus</taxon>
    </lineage>
</organism>
<evidence type="ECO:0000313" key="2">
    <source>
        <dbReference type="Proteomes" id="UP001159363"/>
    </source>
</evidence>
<reference evidence="1 2" key="1">
    <citation type="submission" date="2023-02" db="EMBL/GenBank/DDBJ databases">
        <title>LHISI_Scaffold_Assembly.</title>
        <authorList>
            <person name="Stuart O.P."/>
            <person name="Cleave R."/>
            <person name="Magrath M.J.L."/>
            <person name="Mikheyev A.S."/>
        </authorList>
    </citation>
    <scope>NUCLEOTIDE SEQUENCE [LARGE SCALE GENOMIC DNA]</scope>
    <source>
        <strain evidence="1">Daus_M_001</strain>
        <tissue evidence="1">Leg muscle</tissue>
    </source>
</reference>
<dbReference type="EMBL" id="JARBHB010000004">
    <property type="protein sequence ID" value="KAJ8885736.1"/>
    <property type="molecule type" value="Genomic_DNA"/>
</dbReference>
<keyword evidence="2" id="KW-1185">Reference proteome</keyword>
<accession>A0ABQ9HMX5</accession>
<evidence type="ECO:0000313" key="1">
    <source>
        <dbReference type="EMBL" id="KAJ8885736.1"/>
    </source>
</evidence>
<dbReference type="Proteomes" id="UP001159363">
    <property type="component" value="Chromosome X"/>
</dbReference>
<sequence>MGGGVKLPPDLDLQSKNVYADWMFWESEFEDYLVSTGQDNAADKDKISLLQNIMGSASSRILATLTIPEEDRNDYIKVRELIERYVSPRVNEVFELYVFTQRC</sequence>
<name>A0ABQ9HMX5_9NEOP</name>
<proteinExistence type="predicted"/>
<protein>
    <submittedName>
        <fullName evidence="1">Uncharacterized protein</fullName>
    </submittedName>
</protein>